<proteinExistence type="predicted"/>
<keyword evidence="2" id="KW-1185">Reference proteome</keyword>
<sequence length="88" mass="9731">MSMQWSQFLDHDITSTQVRMIFETVPFKDWTSCLQISSAAVTMGCLGTMRGELAQIAQIEGQSLATVLRQTTGLESVQANAFMTVARK</sequence>
<accession>A0AAV3Z1Y8</accession>
<organism evidence="1 2">
    <name type="scientific">Plakobranchus ocellatus</name>
    <dbReference type="NCBI Taxonomy" id="259542"/>
    <lineage>
        <taxon>Eukaryota</taxon>
        <taxon>Metazoa</taxon>
        <taxon>Spiralia</taxon>
        <taxon>Lophotrochozoa</taxon>
        <taxon>Mollusca</taxon>
        <taxon>Gastropoda</taxon>
        <taxon>Heterobranchia</taxon>
        <taxon>Euthyneura</taxon>
        <taxon>Panpulmonata</taxon>
        <taxon>Sacoglossa</taxon>
        <taxon>Placobranchoidea</taxon>
        <taxon>Plakobranchidae</taxon>
        <taxon>Plakobranchus</taxon>
    </lineage>
</organism>
<evidence type="ECO:0000313" key="2">
    <source>
        <dbReference type="Proteomes" id="UP000735302"/>
    </source>
</evidence>
<reference evidence="1 2" key="1">
    <citation type="journal article" date="2021" name="Elife">
        <title>Chloroplast acquisition without the gene transfer in kleptoplastic sea slugs, Plakobranchus ocellatus.</title>
        <authorList>
            <person name="Maeda T."/>
            <person name="Takahashi S."/>
            <person name="Yoshida T."/>
            <person name="Shimamura S."/>
            <person name="Takaki Y."/>
            <person name="Nagai Y."/>
            <person name="Toyoda A."/>
            <person name="Suzuki Y."/>
            <person name="Arimoto A."/>
            <person name="Ishii H."/>
            <person name="Satoh N."/>
            <person name="Nishiyama T."/>
            <person name="Hasebe M."/>
            <person name="Maruyama T."/>
            <person name="Minagawa J."/>
            <person name="Obokata J."/>
            <person name="Shigenobu S."/>
        </authorList>
    </citation>
    <scope>NUCLEOTIDE SEQUENCE [LARGE SCALE GENOMIC DNA]</scope>
</reference>
<dbReference type="EMBL" id="BLXT01001860">
    <property type="protein sequence ID" value="GFN88617.1"/>
    <property type="molecule type" value="Genomic_DNA"/>
</dbReference>
<gene>
    <name evidence="1" type="ORF">PoB_001512300</name>
</gene>
<protein>
    <submittedName>
        <fullName evidence="1">Uncharacterized protein</fullName>
    </submittedName>
</protein>
<evidence type="ECO:0000313" key="1">
    <source>
        <dbReference type="EMBL" id="GFN88617.1"/>
    </source>
</evidence>
<name>A0AAV3Z1Y8_9GAST</name>
<dbReference type="Proteomes" id="UP000735302">
    <property type="component" value="Unassembled WGS sequence"/>
</dbReference>
<comment type="caution">
    <text evidence="1">The sequence shown here is derived from an EMBL/GenBank/DDBJ whole genome shotgun (WGS) entry which is preliminary data.</text>
</comment>
<dbReference type="AlphaFoldDB" id="A0AAV3Z1Y8"/>